<feature type="compositionally biased region" description="Basic residues" evidence="1">
    <location>
        <begin position="496"/>
        <end position="506"/>
    </location>
</feature>
<comment type="caution">
    <text evidence="2">The sequence shown here is derived from an EMBL/GenBank/DDBJ whole genome shotgun (WGS) entry which is preliminary data.</text>
</comment>
<organism evidence="2 3">
    <name type="scientific">Dryococelus australis</name>
    <dbReference type="NCBI Taxonomy" id="614101"/>
    <lineage>
        <taxon>Eukaryota</taxon>
        <taxon>Metazoa</taxon>
        <taxon>Ecdysozoa</taxon>
        <taxon>Arthropoda</taxon>
        <taxon>Hexapoda</taxon>
        <taxon>Insecta</taxon>
        <taxon>Pterygota</taxon>
        <taxon>Neoptera</taxon>
        <taxon>Polyneoptera</taxon>
        <taxon>Phasmatodea</taxon>
        <taxon>Verophasmatodea</taxon>
        <taxon>Anareolatae</taxon>
        <taxon>Phasmatidae</taxon>
        <taxon>Eurycanthinae</taxon>
        <taxon>Dryococelus</taxon>
    </lineage>
</organism>
<reference evidence="2 3" key="1">
    <citation type="submission" date="2023-02" db="EMBL/GenBank/DDBJ databases">
        <title>LHISI_Scaffold_Assembly.</title>
        <authorList>
            <person name="Stuart O.P."/>
            <person name="Cleave R."/>
            <person name="Magrath M.J.L."/>
            <person name="Mikheyev A.S."/>
        </authorList>
    </citation>
    <scope>NUCLEOTIDE SEQUENCE [LARGE SCALE GENOMIC DNA]</scope>
    <source>
        <strain evidence="2">Daus_M_001</strain>
        <tissue evidence="2">Leg muscle</tissue>
    </source>
</reference>
<keyword evidence="3" id="KW-1185">Reference proteome</keyword>
<sequence length="616" mass="67411">MSVEHLAHRGDKAKRFDSRRDSPLDFRMWESHWTMPLVGGFFPRGSPISPHHCIPALLHTHLASPSSALRTSIPQPPETLPDLTRAAQMEWDLSPEGDISTLITSMPRRVRDLYNAHGGHSVVGVFVRAGSDGIAGGRRVRREVTVNGLALVASLEINILQTALGTLQGGGCFTFARAHMQSRCTLDICHHRKFSRVQWPVLCILEPQRVCSLAVAPHLAVNGIRKVFPCKSAIGSEACRASINCDPIEKSAVNILCLRHQMLAAVDGTGVGLVAALVAFQPLAFDRGRRARGEGLCSPSREIRNKDSKRNLVPGVGSLRRVERTNPTRILETPSRIDRNVSRTTESMTCILFSPLETWAARAATCLQSVLPQGARGGTASRTLPLTTRSPARHPAQRARARPGPDTSGISRATARSGRPGSANPARPFPCAPSFPRSVRNLLPHTGAREQDVLLTRQDPYTSWMSSVVNILRPCVVIRSELVLVETHFQGPSTSCRRHFPRRRGRTSSGVPQTSGQNLLLSYFFAVANLPWRSQLVRRRSGVREALESNPGAGKREIPEITRRPAVSSGTILTYENLGVTRPGPAGLPLGIGAKRTCEGWPHEESVRRELAELRP</sequence>
<evidence type="ECO:0000313" key="3">
    <source>
        <dbReference type="Proteomes" id="UP001159363"/>
    </source>
</evidence>
<feature type="compositionally biased region" description="Basic residues" evidence="1">
    <location>
        <begin position="391"/>
        <end position="401"/>
    </location>
</feature>
<gene>
    <name evidence="2" type="ORF">PR048_021847</name>
</gene>
<name>A0ABQ9GZC3_9NEOP</name>
<evidence type="ECO:0000313" key="2">
    <source>
        <dbReference type="EMBL" id="KAJ8877393.1"/>
    </source>
</evidence>
<feature type="region of interest" description="Disordered" evidence="1">
    <location>
        <begin position="493"/>
        <end position="513"/>
    </location>
</feature>
<dbReference type="EMBL" id="JARBHB010000008">
    <property type="protein sequence ID" value="KAJ8877393.1"/>
    <property type="molecule type" value="Genomic_DNA"/>
</dbReference>
<dbReference type="Proteomes" id="UP001159363">
    <property type="component" value="Chromosome 7"/>
</dbReference>
<proteinExistence type="predicted"/>
<evidence type="ECO:0000256" key="1">
    <source>
        <dbReference type="SAM" id="MobiDB-lite"/>
    </source>
</evidence>
<feature type="compositionally biased region" description="Polar residues" evidence="1">
    <location>
        <begin position="380"/>
        <end position="390"/>
    </location>
</feature>
<protein>
    <submittedName>
        <fullName evidence="2">Uncharacterized protein</fullName>
    </submittedName>
</protein>
<feature type="region of interest" description="Disordered" evidence="1">
    <location>
        <begin position="373"/>
        <end position="431"/>
    </location>
</feature>
<accession>A0ABQ9GZC3</accession>